<comment type="caution">
    <text evidence="1">The sequence shown here is derived from an EMBL/GenBank/DDBJ whole genome shotgun (WGS) entry which is preliminary data.</text>
</comment>
<accession>A0ACC0BM37</accession>
<dbReference type="Proteomes" id="UP001060085">
    <property type="component" value="Linkage Group LG03"/>
</dbReference>
<proteinExistence type="predicted"/>
<gene>
    <name evidence="1" type="ORF">M9H77_14046</name>
</gene>
<sequence length="146" mass="16536">MSIHLFGKKLYKSNVSIRILYAWNIEEVSWIDKDCEFGVCGFPQEFCCVTCPDLGRDSLMLPLGFGTYMLSTISIAILIQYWGLWLTDIAHYHLAIAIIFLIAGHMYRSNWSTCNTPTQVNLVIKGVLIVSETIVQSLKAAREGER</sequence>
<name>A0ACC0BM37_CATRO</name>
<protein>
    <submittedName>
        <fullName evidence="1">Uncharacterized protein</fullName>
    </submittedName>
</protein>
<dbReference type="EMBL" id="CM044703">
    <property type="protein sequence ID" value="KAI5673682.1"/>
    <property type="molecule type" value="Genomic_DNA"/>
</dbReference>
<evidence type="ECO:0000313" key="1">
    <source>
        <dbReference type="EMBL" id="KAI5673682.1"/>
    </source>
</evidence>
<reference evidence="2" key="1">
    <citation type="journal article" date="2023" name="Nat. Plants">
        <title>Single-cell RNA sequencing provides a high-resolution roadmap for understanding the multicellular compartmentation of specialized metabolism.</title>
        <authorList>
            <person name="Sun S."/>
            <person name="Shen X."/>
            <person name="Li Y."/>
            <person name="Li Y."/>
            <person name="Wang S."/>
            <person name="Li R."/>
            <person name="Zhang H."/>
            <person name="Shen G."/>
            <person name="Guo B."/>
            <person name="Wei J."/>
            <person name="Xu J."/>
            <person name="St-Pierre B."/>
            <person name="Chen S."/>
            <person name="Sun C."/>
        </authorList>
    </citation>
    <scope>NUCLEOTIDE SEQUENCE [LARGE SCALE GENOMIC DNA]</scope>
</reference>
<keyword evidence="2" id="KW-1185">Reference proteome</keyword>
<evidence type="ECO:0000313" key="2">
    <source>
        <dbReference type="Proteomes" id="UP001060085"/>
    </source>
</evidence>
<organism evidence="1 2">
    <name type="scientific">Catharanthus roseus</name>
    <name type="common">Madagascar periwinkle</name>
    <name type="synonym">Vinca rosea</name>
    <dbReference type="NCBI Taxonomy" id="4058"/>
    <lineage>
        <taxon>Eukaryota</taxon>
        <taxon>Viridiplantae</taxon>
        <taxon>Streptophyta</taxon>
        <taxon>Embryophyta</taxon>
        <taxon>Tracheophyta</taxon>
        <taxon>Spermatophyta</taxon>
        <taxon>Magnoliopsida</taxon>
        <taxon>eudicotyledons</taxon>
        <taxon>Gunneridae</taxon>
        <taxon>Pentapetalae</taxon>
        <taxon>asterids</taxon>
        <taxon>lamiids</taxon>
        <taxon>Gentianales</taxon>
        <taxon>Apocynaceae</taxon>
        <taxon>Rauvolfioideae</taxon>
        <taxon>Vinceae</taxon>
        <taxon>Catharanthinae</taxon>
        <taxon>Catharanthus</taxon>
    </lineage>
</organism>